<dbReference type="Proteomes" id="UP001146793">
    <property type="component" value="Unassembled WGS sequence"/>
</dbReference>
<feature type="compositionally biased region" description="Acidic residues" evidence="1">
    <location>
        <begin position="1068"/>
        <end position="1086"/>
    </location>
</feature>
<gene>
    <name evidence="2" type="ORF">M0812_08947</name>
</gene>
<evidence type="ECO:0000313" key="3">
    <source>
        <dbReference type="Proteomes" id="UP001146793"/>
    </source>
</evidence>
<name>A0AAV7ZM69_9EUKA</name>
<accession>A0AAV7ZM69</accession>
<organism evidence="2 3">
    <name type="scientific">Anaeramoeba flamelloides</name>
    <dbReference type="NCBI Taxonomy" id="1746091"/>
    <lineage>
        <taxon>Eukaryota</taxon>
        <taxon>Metamonada</taxon>
        <taxon>Anaeramoebidae</taxon>
        <taxon>Anaeramoeba</taxon>
    </lineage>
</organism>
<proteinExistence type="predicted"/>
<dbReference type="EMBL" id="JANTQA010000023">
    <property type="protein sequence ID" value="KAJ3443116.1"/>
    <property type="molecule type" value="Genomic_DNA"/>
</dbReference>
<comment type="caution">
    <text evidence="2">The sequence shown here is derived from an EMBL/GenBank/DDBJ whole genome shotgun (WGS) entry which is preliminary data.</text>
</comment>
<feature type="region of interest" description="Disordered" evidence="1">
    <location>
        <begin position="1067"/>
        <end position="1086"/>
    </location>
</feature>
<evidence type="ECO:0000256" key="1">
    <source>
        <dbReference type="SAM" id="MobiDB-lite"/>
    </source>
</evidence>
<feature type="region of interest" description="Disordered" evidence="1">
    <location>
        <begin position="175"/>
        <end position="205"/>
    </location>
</feature>
<evidence type="ECO:0000313" key="2">
    <source>
        <dbReference type="EMBL" id="KAJ3443116.1"/>
    </source>
</evidence>
<sequence>MFKTKNESYNIPLSNVSINVIAKDAKIGKCQATNNPFEFVEKLIKKHNQNENTKAEYNQIQIQDQNNEKDQISLYCSKSVIGSSVTRFVNKISNKNEQAYENIQYSFIFFIHLHSTEIDKEEKTEINNTIGEESHEINDKEIENKIINENKIEKEIEIENVDNLGEQERIEDNIKIEIEKEDEGKTKEKDHEKPQDKELEETEKTTKKRQEFTTFVLTTNQGWKVLKGYRDSFFSHIIASRIVCSTFHRQDVSLLIGRKDSEIIQYKSSLKSGLGYDNTLLRRYNSFVSHFNLNSSIYKHLPKRYCGNKKGERKINVRIGEGSIKLKISLKLREYLDILQYFGKIFKGEKTFDLNGKEEKDDPTYNSFLDLKKVNKREKIRKLDNSLIRTIYESIMNNIQYCTLYISHYFFNDFYQSYKFKLLIHKNDRTIYNTYNSAPTIHDIFQILGKHLRGLEYKDFKDNFSKCKMKYSRRKKYQPLINFFQGDLIDKGKLYIKNRGMWLKLSSDYLIRTERNFLNLIDKVLITEDNKKGHLLDEMWVAKESWTAFSANDSGNFLKDEFKEHIKYFQKEKFSYLDEDMFITNENLTIDIERDIKNINKINNTNFTDYWENLKLFLKKNYKKQVSVEQFIKDSKLTDEVIIKQIFDILQSKKPLIRSFNTELRKIPILNEDDTVKFWKLNNIQWTKNISQYLKDSQIIEKIINKLKDCYQKKEKFTKGMLKEMGITQERSQNKIFKDFRKTHSTKEKTNIWVFQGEIKSYCSTDNQQLVNFFAEKSKNYLKIMKDEQDYNRLYLDRKDYLVGDQIFPNKRNKVELFDLLYYGNKGETYLYHVKKEFGNNTGIACIQIKESAQCIANTKNNNYEMLKDYYQKIRDTKAHSFFREKLKKILNRDFPTVEDFIKLFQNKKIIYVYAFIDTATENRLLERELNPIHALGIDELEKCFTNSKGFKQNEEKKNEIIDFRNMLQKDGYLDKHFRLNSKFIKCEKKNFKKYLIGKKIEENISEEIYVLLSSKFSKFNSFYAKKSLEDVAKEVTNLGFEFRIQQISRPGKNSEYFQRINIKKDYDDYDDDDDDDDKDDDDNDDDDHIRILKKKKLNTCN</sequence>
<protein>
    <submittedName>
        <fullName evidence="2">Uncharacterized protein</fullName>
    </submittedName>
</protein>
<reference evidence="2" key="1">
    <citation type="submission" date="2022-08" db="EMBL/GenBank/DDBJ databases">
        <title>Novel sulphate-reducing endosymbionts in the free-living metamonad Anaeramoeba.</title>
        <authorList>
            <person name="Jerlstrom-Hultqvist J."/>
            <person name="Cepicka I."/>
            <person name="Gallot-Lavallee L."/>
            <person name="Salas-Leiva D."/>
            <person name="Curtis B.A."/>
            <person name="Zahonova K."/>
            <person name="Pipaliya S."/>
            <person name="Dacks J."/>
            <person name="Roger A.J."/>
        </authorList>
    </citation>
    <scope>NUCLEOTIDE SEQUENCE</scope>
    <source>
        <strain evidence="2">Busselton2</strain>
    </source>
</reference>
<dbReference type="AlphaFoldDB" id="A0AAV7ZM69"/>